<dbReference type="PROSITE" id="PS50102">
    <property type="entry name" value="RRM"/>
    <property type="match status" value="1"/>
</dbReference>
<dbReference type="GO" id="GO:0003723">
    <property type="term" value="F:RNA binding"/>
    <property type="evidence" value="ECO:0007669"/>
    <property type="project" value="UniProtKB-UniRule"/>
</dbReference>
<organism evidence="3 4">
    <name type="scientific">Vairimorpha necatrix</name>
    <dbReference type="NCBI Taxonomy" id="6039"/>
    <lineage>
        <taxon>Eukaryota</taxon>
        <taxon>Fungi</taxon>
        <taxon>Fungi incertae sedis</taxon>
        <taxon>Microsporidia</taxon>
        <taxon>Nosematidae</taxon>
        <taxon>Vairimorpha</taxon>
    </lineage>
</organism>
<evidence type="ECO:0000256" key="1">
    <source>
        <dbReference type="PROSITE-ProRule" id="PRU00176"/>
    </source>
</evidence>
<dbReference type="RefSeq" id="XP_065329957.1">
    <property type="nucleotide sequence ID" value="XM_065473885.1"/>
</dbReference>
<keyword evidence="3" id="KW-0396">Initiation factor</keyword>
<feature type="domain" description="RRM" evidence="2">
    <location>
        <begin position="91"/>
        <end position="171"/>
    </location>
</feature>
<keyword evidence="4" id="KW-1185">Reference proteome</keyword>
<proteinExistence type="predicted"/>
<dbReference type="InterPro" id="IPR000504">
    <property type="entry name" value="RRM_dom"/>
</dbReference>
<dbReference type="GeneID" id="90541628"/>
<dbReference type="InterPro" id="IPR012677">
    <property type="entry name" value="Nucleotide-bd_a/b_plait_sf"/>
</dbReference>
<gene>
    <name evidence="3" type="ORF">VNE69_06131</name>
</gene>
<evidence type="ECO:0000259" key="2">
    <source>
        <dbReference type="PROSITE" id="PS50102"/>
    </source>
</evidence>
<evidence type="ECO:0000313" key="3">
    <source>
        <dbReference type="EMBL" id="WUR03812.1"/>
    </source>
</evidence>
<keyword evidence="1" id="KW-0694">RNA-binding</keyword>
<dbReference type="InterPro" id="IPR035979">
    <property type="entry name" value="RBD_domain_sf"/>
</dbReference>
<dbReference type="GO" id="GO:0003743">
    <property type="term" value="F:translation initiation factor activity"/>
    <property type="evidence" value="ECO:0007669"/>
    <property type="project" value="UniProtKB-KW"/>
</dbReference>
<reference evidence="3" key="1">
    <citation type="journal article" date="2024" name="BMC Genomics">
        <title>Functional annotation of a divergent genome using sequence and structure-based similarity.</title>
        <authorList>
            <person name="Svedberg D."/>
            <person name="Winiger R.R."/>
            <person name="Berg A."/>
            <person name="Sharma H."/>
            <person name="Tellgren-Roth C."/>
            <person name="Debrunner-Vossbrinck B.A."/>
            <person name="Vossbrinck C.R."/>
            <person name="Barandun J."/>
        </authorList>
    </citation>
    <scope>NUCLEOTIDE SEQUENCE</scope>
    <source>
        <strain evidence="3">Illinois isolate</strain>
    </source>
</reference>
<dbReference type="AlphaFoldDB" id="A0AAX4JD39"/>
<dbReference type="KEGG" id="vnx:VNE69_06131"/>
<sequence length="172" mass="19949">MEIYKFTKNQSAINRRKTLPKFGSISKISVVENIDNFSFIKCTNDKIEIKEEVEVEHVAYTPNISYKPKEETVINTGQYIPPVSTRSYENISVKISNYDLNMKREELYRILSQHTKVKFGRFHMVFDRETGVSRGYSFVSVGNKEEASELINDLKVVIIDNLRLCVELAKNK</sequence>
<evidence type="ECO:0000313" key="4">
    <source>
        <dbReference type="Proteomes" id="UP001334084"/>
    </source>
</evidence>
<dbReference type="Pfam" id="PF00076">
    <property type="entry name" value="RRM_1"/>
    <property type="match status" value="1"/>
</dbReference>
<dbReference type="EMBL" id="CP142731">
    <property type="protein sequence ID" value="WUR03812.1"/>
    <property type="molecule type" value="Genomic_DNA"/>
</dbReference>
<keyword evidence="3" id="KW-0648">Protein biosynthesis</keyword>
<accession>A0AAX4JD39</accession>
<dbReference type="Proteomes" id="UP001334084">
    <property type="component" value="Chromosome 6"/>
</dbReference>
<dbReference type="SUPFAM" id="SSF54928">
    <property type="entry name" value="RNA-binding domain, RBD"/>
    <property type="match status" value="1"/>
</dbReference>
<name>A0AAX4JD39_9MICR</name>
<protein>
    <submittedName>
        <fullName evidence="3">Eukaryotic translation initiation factor 3 subunit G</fullName>
    </submittedName>
</protein>
<dbReference type="Gene3D" id="3.30.70.330">
    <property type="match status" value="1"/>
</dbReference>